<dbReference type="Proteomes" id="UP000829447">
    <property type="component" value="Linkage Group LG22"/>
</dbReference>
<reference evidence="1 2" key="1">
    <citation type="journal article" date="2022" name="bioRxiv">
        <title>An ancient truncated duplication of the anti-Mullerian hormone receptor type 2 gene is a potential conserved master sex determinant in the Pangasiidae catfish family.</title>
        <authorList>
            <person name="Wen M."/>
            <person name="Pan Q."/>
            <person name="Jouanno E."/>
            <person name="Montfort J."/>
            <person name="Zahm M."/>
            <person name="Cabau C."/>
            <person name="Klopp C."/>
            <person name="Iampietro C."/>
            <person name="Roques C."/>
            <person name="Bouchez O."/>
            <person name="Castinel A."/>
            <person name="Donnadieu C."/>
            <person name="Parrinello H."/>
            <person name="Poncet C."/>
            <person name="Belmonte E."/>
            <person name="Gautier V."/>
            <person name="Avarre J.-C."/>
            <person name="Dugue R."/>
            <person name="Gustiano R."/>
            <person name="Ha T.T.T."/>
            <person name="Campet M."/>
            <person name="Sriphairoj K."/>
            <person name="Ribolli J."/>
            <person name="de Almeida F.L."/>
            <person name="Desvignes T."/>
            <person name="Postlethwait J.H."/>
            <person name="Bucao C.F."/>
            <person name="Robinson-Rechavi M."/>
            <person name="Bobe J."/>
            <person name="Herpin A."/>
            <person name="Guiguen Y."/>
        </authorList>
    </citation>
    <scope>NUCLEOTIDE SEQUENCE [LARGE SCALE GENOMIC DNA]</scope>
    <source>
        <strain evidence="1">YG-Dec2019</strain>
    </source>
</reference>
<protein>
    <submittedName>
        <fullName evidence="1">Uncharacterized protein</fullName>
    </submittedName>
</protein>
<organism evidence="1 2">
    <name type="scientific">Pangasianodon gigas</name>
    <name type="common">Mekong giant catfish</name>
    <name type="synonym">Pangasius gigas</name>
    <dbReference type="NCBI Taxonomy" id="30993"/>
    <lineage>
        <taxon>Eukaryota</taxon>
        <taxon>Metazoa</taxon>
        <taxon>Chordata</taxon>
        <taxon>Craniata</taxon>
        <taxon>Vertebrata</taxon>
        <taxon>Euteleostomi</taxon>
        <taxon>Actinopterygii</taxon>
        <taxon>Neopterygii</taxon>
        <taxon>Teleostei</taxon>
        <taxon>Ostariophysi</taxon>
        <taxon>Siluriformes</taxon>
        <taxon>Pangasiidae</taxon>
        <taxon>Pangasianodon</taxon>
    </lineage>
</organism>
<name>A0ACC5XJM5_PANGG</name>
<evidence type="ECO:0000313" key="2">
    <source>
        <dbReference type="Proteomes" id="UP000829447"/>
    </source>
</evidence>
<proteinExistence type="predicted"/>
<keyword evidence="2" id="KW-1185">Reference proteome</keyword>
<sequence length="83" mass="8841">MAANCVYVCGVNTQDGRPLHPSLFRRNVEGGGRGASAKLWGMIAGAVWEPLFEGSIIVGRPAVAICTFSENHLRLESLDLSGI</sequence>
<evidence type="ECO:0000313" key="1">
    <source>
        <dbReference type="EMBL" id="MCI4391539.1"/>
    </source>
</evidence>
<accession>A0ACC5XJM5</accession>
<gene>
    <name evidence="1" type="ORF">PGIGA_G00135650</name>
</gene>
<dbReference type="EMBL" id="CM040475">
    <property type="protein sequence ID" value="MCI4391539.1"/>
    <property type="molecule type" value="Genomic_DNA"/>
</dbReference>
<comment type="caution">
    <text evidence="1">The sequence shown here is derived from an EMBL/GenBank/DDBJ whole genome shotgun (WGS) entry which is preliminary data.</text>
</comment>